<organism evidence="1 2">
    <name type="scientific">Ktedonospora formicarum</name>
    <dbReference type="NCBI Taxonomy" id="2778364"/>
    <lineage>
        <taxon>Bacteria</taxon>
        <taxon>Bacillati</taxon>
        <taxon>Chloroflexota</taxon>
        <taxon>Ktedonobacteria</taxon>
        <taxon>Ktedonobacterales</taxon>
        <taxon>Ktedonobacteraceae</taxon>
        <taxon>Ktedonospora</taxon>
    </lineage>
</organism>
<dbReference type="Proteomes" id="UP000612362">
    <property type="component" value="Unassembled WGS sequence"/>
</dbReference>
<name>A0A8J3MXW2_9CHLR</name>
<evidence type="ECO:0000313" key="1">
    <source>
        <dbReference type="EMBL" id="GHO50411.1"/>
    </source>
</evidence>
<proteinExistence type="predicted"/>
<dbReference type="AlphaFoldDB" id="A0A8J3MXW2"/>
<protein>
    <submittedName>
        <fullName evidence="1">Uncharacterized protein</fullName>
    </submittedName>
</protein>
<evidence type="ECO:0000313" key="2">
    <source>
        <dbReference type="Proteomes" id="UP000612362"/>
    </source>
</evidence>
<gene>
    <name evidence="1" type="ORF">KSX_85740</name>
</gene>
<dbReference type="EMBL" id="BNJF01000008">
    <property type="protein sequence ID" value="GHO50411.1"/>
    <property type="molecule type" value="Genomic_DNA"/>
</dbReference>
<accession>A0A8J3MXW2</accession>
<reference evidence="1" key="1">
    <citation type="submission" date="2020-10" db="EMBL/GenBank/DDBJ databases">
        <title>Taxonomic study of unclassified bacteria belonging to the class Ktedonobacteria.</title>
        <authorList>
            <person name="Yabe S."/>
            <person name="Wang C.M."/>
            <person name="Zheng Y."/>
            <person name="Sakai Y."/>
            <person name="Cavaletti L."/>
            <person name="Monciardini P."/>
            <person name="Donadio S."/>
        </authorList>
    </citation>
    <scope>NUCLEOTIDE SEQUENCE</scope>
    <source>
        <strain evidence="1">SOSP1-1</strain>
    </source>
</reference>
<keyword evidence="2" id="KW-1185">Reference proteome</keyword>
<sequence length="126" mass="14760">MPIHARGFKGKPYQNYIETIFNVQRRMADWRFENAQTWEDLLAAHEKWHQDYNFQQHMAHEKRDDGSHSPTAVLEWIKGMQPAPDLVYCAFSAICETRTLTKAGYAKFRNFLLYGERALAGQKDAH</sequence>
<comment type="caution">
    <text evidence="1">The sequence shown here is derived from an EMBL/GenBank/DDBJ whole genome shotgun (WGS) entry which is preliminary data.</text>
</comment>